<keyword evidence="4" id="KW-1185">Reference proteome</keyword>
<reference evidence="2" key="2">
    <citation type="journal article" date="2024" name="Nature">
        <title>Anoxygenic phototroph of the Chloroflexota uses a type I reaction centre.</title>
        <authorList>
            <person name="Tsuji J.M."/>
            <person name="Shaw N.A."/>
            <person name="Nagashima S."/>
            <person name="Venkiteswaran J.J."/>
            <person name="Schiff S.L."/>
            <person name="Watanabe T."/>
            <person name="Fukui M."/>
            <person name="Hanada S."/>
            <person name="Tank M."/>
            <person name="Neufeld J.D."/>
        </authorList>
    </citation>
    <scope>NUCLEOTIDE SEQUENCE</scope>
    <source>
        <strain evidence="2">L227-S17</strain>
    </source>
</reference>
<proteinExistence type="predicted"/>
<dbReference type="Proteomes" id="UP000521676">
    <property type="component" value="Unassembled WGS sequence"/>
</dbReference>
<dbReference type="EMBL" id="CP128399">
    <property type="protein sequence ID" value="WJW66243.1"/>
    <property type="molecule type" value="Genomic_DNA"/>
</dbReference>
<accession>A0A8T7LYE1</accession>
<dbReference type="Proteomes" id="UP001431572">
    <property type="component" value="Chromosome 1"/>
</dbReference>
<evidence type="ECO:0000313" key="2">
    <source>
        <dbReference type="EMBL" id="WJW66243.1"/>
    </source>
</evidence>
<dbReference type="EMBL" id="JACATZ010000001">
    <property type="protein sequence ID" value="NWJ44350.1"/>
    <property type="molecule type" value="Genomic_DNA"/>
</dbReference>
<gene>
    <name evidence="1" type="ORF">HXX08_00580</name>
    <name evidence="2" type="ORF">OZ401_002035</name>
</gene>
<evidence type="ECO:0000313" key="4">
    <source>
        <dbReference type="Proteomes" id="UP001431572"/>
    </source>
</evidence>
<dbReference type="RefSeq" id="WP_341468126.1">
    <property type="nucleotide sequence ID" value="NZ_CP128399.1"/>
</dbReference>
<evidence type="ECO:0000313" key="3">
    <source>
        <dbReference type="Proteomes" id="UP000521676"/>
    </source>
</evidence>
<dbReference type="AlphaFoldDB" id="A0A8T7LYE1"/>
<name>A0A8T7LYE1_9CHLR</name>
<reference evidence="1 3" key="1">
    <citation type="submission" date="2020-06" db="EMBL/GenBank/DDBJ databases">
        <title>Anoxygenic phototrophic Chloroflexota member uses a Type I reaction center.</title>
        <authorList>
            <person name="Tsuji J.M."/>
            <person name="Shaw N.A."/>
            <person name="Nagashima S."/>
            <person name="Venkiteswaran J."/>
            <person name="Schiff S.L."/>
            <person name="Hanada S."/>
            <person name="Tank M."/>
            <person name="Neufeld J.D."/>
        </authorList>
    </citation>
    <scope>NUCLEOTIDE SEQUENCE [LARGE SCALE GENOMIC DNA]</scope>
    <source>
        <strain evidence="1">L227-S17</strain>
    </source>
</reference>
<sequence length="73" mass="7529">MGLELVSGTIKVNLGECGDATELVLLKVSSEGNVTNTHQLSNLRMGRPLLSTKLPSCVALAGEDGGSVGTQFL</sequence>
<organism evidence="1 3">
    <name type="scientific">Candidatus Chlorohelix allophototropha</name>
    <dbReference type="NCBI Taxonomy" id="3003348"/>
    <lineage>
        <taxon>Bacteria</taxon>
        <taxon>Bacillati</taxon>
        <taxon>Chloroflexota</taxon>
        <taxon>Chloroflexia</taxon>
        <taxon>Candidatus Chloroheliales</taxon>
        <taxon>Candidatus Chloroheliaceae</taxon>
        <taxon>Candidatus Chlorohelix</taxon>
    </lineage>
</organism>
<evidence type="ECO:0000313" key="1">
    <source>
        <dbReference type="EMBL" id="NWJ44350.1"/>
    </source>
</evidence>
<protein>
    <submittedName>
        <fullName evidence="1">Uncharacterized protein</fullName>
    </submittedName>
</protein>